<dbReference type="SUPFAM" id="SSF56112">
    <property type="entry name" value="Protein kinase-like (PK-like)"/>
    <property type="match status" value="1"/>
</dbReference>
<keyword evidence="18" id="KW-0808">Transferase</keyword>
<dbReference type="OrthoDB" id="43601at2759"/>
<dbReference type="Proteomes" id="UP001153069">
    <property type="component" value="Unassembled WGS sequence"/>
</dbReference>
<evidence type="ECO:0000256" key="4">
    <source>
        <dbReference type="ARBA" id="ARBA00022692"/>
    </source>
</evidence>
<comment type="subcellular location">
    <subcellularLocation>
        <location evidence="1">Membrane</location>
        <topology evidence="1">Single-pass type I membrane protein</topology>
    </subcellularLocation>
</comment>
<evidence type="ECO:0000256" key="13">
    <source>
        <dbReference type="RuleBase" id="RU003431"/>
    </source>
</evidence>
<dbReference type="SMART" id="SM00220">
    <property type="entry name" value="S_TKc"/>
    <property type="match status" value="1"/>
</dbReference>
<dbReference type="InterPro" id="IPR008271">
    <property type="entry name" value="Ser/Thr_kinase_AS"/>
</dbReference>
<dbReference type="PRINTS" id="PR00109">
    <property type="entry name" value="TYRKINASE"/>
</dbReference>
<evidence type="ECO:0000256" key="12">
    <source>
        <dbReference type="RuleBase" id="RU000405"/>
    </source>
</evidence>
<dbReference type="InterPro" id="IPR011009">
    <property type="entry name" value="Kinase-like_dom_sf"/>
</dbReference>
<keyword evidence="4" id="KW-0812">Transmembrane</keyword>
<evidence type="ECO:0000256" key="7">
    <source>
        <dbReference type="ARBA" id="ARBA00022989"/>
    </source>
</evidence>
<dbReference type="GO" id="GO:0004674">
    <property type="term" value="F:protein serine/threonine kinase activity"/>
    <property type="evidence" value="ECO:0007669"/>
    <property type="project" value="UniProtKB-KW"/>
</dbReference>
<feature type="compositionally biased region" description="Low complexity" evidence="14">
    <location>
        <begin position="631"/>
        <end position="642"/>
    </location>
</feature>
<dbReference type="GO" id="GO:0035556">
    <property type="term" value="P:intracellular signal transduction"/>
    <property type="evidence" value="ECO:0007669"/>
    <property type="project" value="InterPro"/>
</dbReference>
<keyword evidence="7" id="KW-1133">Transmembrane helix</keyword>
<dbReference type="GO" id="GO:0001653">
    <property type="term" value="F:peptide receptor activity"/>
    <property type="evidence" value="ECO:0007669"/>
    <property type="project" value="TreeGrafter"/>
</dbReference>
<proteinExistence type="inferred from homology"/>
<dbReference type="InterPro" id="IPR050401">
    <property type="entry name" value="Cyclic_nucleotide_synthase"/>
</dbReference>
<dbReference type="InterPro" id="IPR028082">
    <property type="entry name" value="Peripla_BP_I"/>
</dbReference>
<dbReference type="Pfam" id="PF00211">
    <property type="entry name" value="Guanylate_cyc"/>
    <property type="match status" value="1"/>
</dbReference>
<protein>
    <recommendedName>
        <fullName evidence="2 13">Guanylate cyclase</fullName>
        <ecNumber evidence="2 13">4.6.1.2</ecNumber>
    </recommendedName>
</protein>
<dbReference type="InterPro" id="IPR001054">
    <property type="entry name" value="A/G_cyclase"/>
</dbReference>
<keyword evidence="10 13" id="KW-0141">cGMP biosynthesis</keyword>
<dbReference type="PROSITE" id="PS00108">
    <property type="entry name" value="PROTEIN_KINASE_ST"/>
    <property type="match status" value="1"/>
</dbReference>
<keyword evidence="3" id="KW-0723">Serine/threonine-protein kinase</keyword>
<dbReference type="InterPro" id="IPR001245">
    <property type="entry name" value="Ser-Thr/Tyr_kinase_cat_dom"/>
</dbReference>
<feature type="domain" description="Protein kinase" evidence="16">
    <location>
        <begin position="544"/>
        <end position="911"/>
    </location>
</feature>
<feature type="region of interest" description="Disordered" evidence="14">
    <location>
        <begin position="576"/>
        <end position="652"/>
    </location>
</feature>
<evidence type="ECO:0000256" key="2">
    <source>
        <dbReference type="ARBA" id="ARBA00012202"/>
    </source>
</evidence>
<evidence type="ECO:0000256" key="3">
    <source>
        <dbReference type="ARBA" id="ARBA00022527"/>
    </source>
</evidence>
<evidence type="ECO:0000259" key="16">
    <source>
        <dbReference type="PROSITE" id="PS50011"/>
    </source>
</evidence>
<evidence type="ECO:0000256" key="6">
    <source>
        <dbReference type="ARBA" id="ARBA00022840"/>
    </source>
</evidence>
<dbReference type="SUPFAM" id="SSF55073">
    <property type="entry name" value="Nucleotide cyclase"/>
    <property type="match status" value="1"/>
</dbReference>
<keyword evidence="18" id="KW-0418">Kinase</keyword>
<dbReference type="InterPro" id="IPR018297">
    <property type="entry name" value="A/G_cyclase_CS"/>
</dbReference>
<keyword evidence="15" id="KW-0732">Signal</keyword>
<dbReference type="SUPFAM" id="SSF53822">
    <property type="entry name" value="Periplasmic binding protein-like I"/>
    <property type="match status" value="1"/>
</dbReference>
<keyword evidence="19" id="KW-1185">Reference proteome</keyword>
<dbReference type="GO" id="GO:0005524">
    <property type="term" value="F:ATP binding"/>
    <property type="evidence" value="ECO:0007669"/>
    <property type="project" value="UniProtKB-UniRule"/>
</dbReference>
<dbReference type="CDD" id="cd07302">
    <property type="entry name" value="CHD"/>
    <property type="match status" value="1"/>
</dbReference>
<comment type="caution">
    <text evidence="18">The sequence shown here is derived from an EMBL/GenBank/DDBJ whole genome shotgun (WGS) entry which is preliminary data.</text>
</comment>
<dbReference type="PANTHER" id="PTHR11920">
    <property type="entry name" value="GUANYLYL CYCLASE"/>
    <property type="match status" value="1"/>
</dbReference>
<feature type="domain" description="Guanylate cyclase" evidence="17">
    <location>
        <begin position="951"/>
        <end position="1083"/>
    </location>
</feature>
<dbReference type="InterPro" id="IPR017441">
    <property type="entry name" value="Protein_kinase_ATP_BS"/>
</dbReference>
<dbReference type="PROSITE" id="PS50125">
    <property type="entry name" value="GUANYLATE_CYCLASE_2"/>
    <property type="match status" value="1"/>
</dbReference>
<feature type="compositionally biased region" description="Polar residues" evidence="14">
    <location>
        <begin position="576"/>
        <end position="611"/>
    </location>
</feature>
<dbReference type="GO" id="GO:0007168">
    <property type="term" value="P:receptor guanylyl cyclase signaling pathway"/>
    <property type="evidence" value="ECO:0007669"/>
    <property type="project" value="TreeGrafter"/>
</dbReference>
<evidence type="ECO:0000256" key="1">
    <source>
        <dbReference type="ARBA" id="ARBA00004479"/>
    </source>
</evidence>
<evidence type="ECO:0000313" key="19">
    <source>
        <dbReference type="Proteomes" id="UP001153069"/>
    </source>
</evidence>
<dbReference type="SMART" id="SM00044">
    <property type="entry name" value="CYCc"/>
    <property type="match status" value="1"/>
</dbReference>
<comment type="catalytic activity">
    <reaction evidence="13">
        <text>GTP = 3',5'-cyclic GMP + diphosphate</text>
        <dbReference type="Rhea" id="RHEA:13665"/>
        <dbReference type="ChEBI" id="CHEBI:33019"/>
        <dbReference type="ChEBI" id="CHEBI:37565"/>
        <dbReference type="ChEBI" id="CHEBI:57746"/>
        <dbReference type="EC" id="4.6.1.2"/>
    </reaction>
</comment>
<evidence type="ECO:0000256" key="10">
    <source>
        <dbReference type="ARBA" id="ARBA00023293"/>
    </source>
</evidence>
<dbReference type="Gene3D" id="1.10.510.10">
    <property type="entry name" value="Transferase(Phosphotransferase) domain 1"/>
    <property type="match status" value="1"/>
</dbReference>
<evidence type="ECO:0000313" key="18">
    <source>
        <dbReference type="EMBL" id="CAB9516365.1"/>
    </source>
</evidence>
<accession>A0A9N8ED66</accession>
<keyword evidence="9 12" id="KW-0456">Lyase</keyword>
<dbReference type="FunFam" id="3.30.70.1230:FF:000030">
    <property type="entry name" value="Si:ch211-215j19.12"/>
    <property type="match status" value="1"/>
</dbReference>
<dbReference type="Gene3D" id="3.30.70.1230">
    <property type="entry name" value="Nucleotide cyclase"/>
    <property type="match status" value="1"/>
</dbReference>
<dbReference type="AlphaFoldDB" id="A0A9N8ED66"/>
<evidence type="ECO:0000256" key="9">
    <source>
        <dbReference type="ARBA" id="ARBA00023239"/>
    </source>
</evidence>
<keyword evidence="8" id="KW-0472">Membrane</keyword>
<comment type="similarity">
    <text evidence="12">Belongs to the adenylyl cyclase class-4/guanylyl cyclase family.</text>
</comment>
<dbReference type="PROSITE" id="PS00452">
    <property type="entry name" value="GUANYLATE_CYCLASE_1"/>
    <property type="match status" value="1"/>
</dbReference>
<evidence type="ECO:0000256" key="14">
    <source>
        <dbReference type="SAM" id="MobiDB-lite"/>
    </source>
</evidence>
<gene>
    <name evidence="18" type="ORF">SEMRO_778_G201100.1</name>
</gene>
<keyword evidence="5 11" id="KW-0547">Nucleotide-binding</keyword>
<organism evidence="18 19">
    <name type="scientific">Seminavis robusta</name>
    <dbReference type="NCBI Taxonomy" id="568900"/>
    <lineage>
        <taxon>Eukaryota</taxon>
        <taxon>Sar</taxon>
        <taxon>Stramenopiles</taxon>
        <taxon>Ochrophyta</taxon>
        <taxon>Bacillariophyta</taxon>
        <taxon>Bacillariophyceae</taxon>
        <taxon>Bacillariophycidae</taxon>
        <taxon>Naviculales</taxon>
        <taxon>Naviculaceae</taxon>
        <taxon>Seminavis</taxon>
    </lineage>
</organism>
<evidence type="ECO:0000256" key="8">
    <source>
        <dbReference type="ARBA" id="ARBA00023136"/>
    </source>
</evidence>
<keyword evidence="6 11" id="KW-0067">ATP-binding</keyword>
<evidence type="ECO:0000256" key="15">
    <source>
        <dbReference type="SAM" id="SignalP"/>
    </source>
</evidence>
<feature type="signal peptide" evidence="15">
    <location>
        <begin position="1"/>
        <end position="36"/>
    </location>
</feature>
<reference evidence="18" key="1">
    <citation type="submission" date="2020-06" db="EMBL/GenBank/DDBJ databases">
        <authorList>
            <consortium name="Plant Systems Biology data submission"/>
        </authorList>
    </citation>
    <scope>NUCLEOTIDE SEQUENCE</scope>
    <source>
        <strain evidence="18">D6</strain>
    </source>
</reference>
<sequence>MIPSKPHHRRPPRSLPAAMRWIILSLFVLLLPPTGAATVSIERSVVPAAFFHYQEEEEVCNYSGTITLTHPMSVGKDDRYYVLGSQMLESAHISIDAINLWPRCGVHLDNDGGANYSLLLQTYGDNSSTNMTAIIGNTIVHQTDFMLAGYSSTLTAHIAPIAQAHQRLLLTAGSSRTSVHAARDHVFGLLPTSGSFLYNAFAGLAPQGATSVAFLTEEDVNSCLDTPEMAELFNMTFLNGTILPEYAPYETYLQVAESFAALDPDVVIVCIRTEFASWNRALREMDWSPKAQIYTIVAGTSEFEEALGTDVAYVMGVSSWDRALPPVPDGATGWTPFDFDAAFEKAAFRRPAYQHASQSAAISVLVQAIERVGDFRTNASKMAIRNEIATGYFPTVYGNVSFDVNGQSAVPNLLLQYDSNRTIHVLEPTSLRSTDFDIVYPMPSFAYRDCERISDCAMTNGTCATDGTCDCQFYDAISQGMGPTAECVLPPPPTENYLALAISFPLVVLVVVAVATYVYHQKVAVSDDNSNSIWKIQKKDLRFDNPPHVIGKGTFGVVVLAEYRGTQVAVKKVTLSSKQPSNNKNLGRVSLTSNETNMTNLTTTRNQPQRNSNDHPEETFEDDILPDQRPGGATNGEETTTTQPSRKKYNIGMKSATSLQSLLRQSAMMSVEEDDEDNNNDRKPLSATVQKQLGQDFVDEMKQLNGLRHPTIITILGAVVEPNEEPMLVMEYMQHGSLYSMLHNETMAMDDEVLLPILRDVSSGCRYLHAVEPDAVIHGDLKSGNILVDDKLRAKVADFGMSTIRKRTGATGTPFWMAPELLRGESLNSPLTDVYSFGMILWECYSRKDPYDGEEDPLRVLTQIADPKINKRPPTPKDCPAAVATLMADCLRANPEERPSFEEVDLRLKRVEARAENKSTTVSLFDIFPRHVAEALRDGKKVEPEHKDQVTIFFSDIVNYTQICSDLDSRKVAGMLDRLYSKFDALSDSHEVFKVETVGDAYMAVTNLVKDQQDDHVKRIAQFAVDAVKAANETLIDPDDPGKGNLDIRCGFHTGPVVADVVGSRNPRYCLFGDTVNTASRMESNSEKNKILCSKASADVLQDQNWDLGIVRRGRINVKGKGSMLVYWIGDNKMVPVCPPESAAPVQ</sequence>
<dbReference type="GO" id="GO:0004383">
    <property type="term" value="F:guanylate cyclase activity"/>
    <property type="evidence" value="ECO:0007669"/>
    <property type="project" value="UniProtKB-EC"/>
</dbReference>
<evidence type="ECO:0000259" key="17">
    <source>
        <dbReference type="PROSITE" id="PS50125"/>
    </source>
</evidence>
<feature type="binding site" evidence="11">
    <location>
        <position position="572"/>
    </location>
    <ligand>
        <name>ATP</name>
        <dbReference type="ChEBI" id="CHEBI:30616"/>
    </ligand>
</feature>
<feature type="chain" id="PRO_5040418073" description="Guanylate cyclase" evidence="15">
    <location>
        <begin position="37"/>
        <end position="1147"/>
    </location>
</feature>
<name>A0A9N8ED66_9STRA</name>
<dbReference type="GO" id="GO:0004016">
    <property type="term" value="F:adenylate cyclase activity"/>
    <property type="evidence" value="ECO:0007669"/>
    <property type="project" value="TreeGrafter"/>
</dbReference>
<dbReference type="Gene3D" id="3.40.50.2300">
    <property type="match status" value="2"/>
</dbReference>
<evidence type="ECO:0000256" key="11">
    <source>
        <dbReference type="PROSITE-ProRule" id="PRU10141"/>
    </source>
</evidence>
<dbReference type="PROSITE" id="PS00107">
    <property type="entry name" value="PROTEIN_KINASE_ATP"/>
    <property type="match status" value="1"/>
</dbReference>
<dbReference type="PROSITE" id="PS50011">
    <property type="entry name" value="PROTEIN_KINASE_DOM"/>
    <property type="match status" value="1"/>
</dbReference>
<evidence type="ECO:0000256" key="5">
    <source>
        <dbReference type="ARBA" id="ARBA00022741"/>
    </source>
</evidence>
<dbReference type="InterPro" id="IPR000719">
    <property type="entry name" value="Prot_kinase_dom"/>
</dbReference>
<dbReference type="InterPro" id="IPR029787">
    <property type="entry name" value="Nucleotide_cyclase"/>
</dbReference>
<dbReference type="PANTHER" id="PTHR11920:SF335">
    <property type="entry name" value="GUANYLATE CYCLASE"/>
    <property type="match status" value="1"/>
</dbReference>
<dbReference type="GO" id="GO:0005886">
    <property type="term" value="C:plasma membrane"/>
    <property type="evidence" value="ECO:0007669"/>
    <property type="project" value="TreeGrafter"/>
</dbReference>
<dbReference type="EC" id="4.6.1.2" evidence="2 13"/>
<dbReference type="EMBL" id="CAICTM010000777">
    <property type="protein sequence ID" value="CAB9516365.1"/>
    <property type="molecule type" value="Genomic_DNA"/>
</dbReference>
<dbReference type="Gene3D" id="3.30.200.20">
    <property type="entry name" value="Phosphorylase Kinase, domain 1"/>
    <property type="match status" value="1"/>
</dbReference>
<dbReference type="Pfam" id="PF07714">
    <property type="entry name" value="PK_Tyr_Ser-Thr"/>
    <property type="match status" value="1"/>
</dbReference>